<gene>
    <name evidence="10" type="primary">Map4</name>
</gene>
<keyword evidence="3" id="KW-0597">Phosphoprotein</keyword>
<feature type="compositionally biased region" description="Polar residues" evidence="8">
    <location>
        <begin position="291"/>
        <end position="300"/>
    </location>
</feature>
<dbReference type="PANTHER" id="PTHR11501">
    <property type="entry name" value="MICROTUBULE-ASSOCIATED PROTEIN"/>
    <property type="match status" value="1"/>
</dbReference>
<reference evidence="10" key="1">
    <citation type="submission" date="2025-08" db="UniProtKB">
        <authorList>
            <consortium name="RefSeq"/>
        </authorList>
    </citation>
    <scope>IDENTIFICATION</scope>
</reference>
<proteinExistence type="predicted"/>
<evidence type="ECO:0000256" key="5">
    <source>
        <dbReference type="ARBA" id="ARBA00022737"/>
    </source>
</evidence>
<feature type="region of interest" description="Disordered" evidence="8">
    <location>
        <begin position="1448"/>
        <end position="1468"/>
    </location>
</feature>
<feature type="region of interest" description="Disordered" evidence="8">
    <location>
        <begin position="1485"/>
        <end position="1527"/>
    </location>
</feature>
<dbReference type="GO" id="GO:0000226">
    <property type="term" value="P:microtubule cytoskeleton organization"/>
    <property type="evidence" value="ECO:0007669"/>
    <property type="project" value="TreeGrafter"/>
</dbReference>
<keyword evidence="4 7" id="KW-0493">Microtubule</keyword>
<feature type="compositionally biased region" description="Basic and acidic residues" evidence="8">
    <location>
        <begin position="1925"/>
        <end position="1934"/>
    </location>
</feature>
<feature type="compositionally biased region" description="Polar residues" evidence="8">
    <location>
        <begin position="624"/>
        <end position="647"/>
    </location>
</feature>
<dbReference type="CTD" id="4134"/>
<evidence type="ECO:0000256" key="4">
    <source>
        <dbReference type="ARBA" id="ARBA00022701"/>
    </source>
</evidence>
<feature type="compositionally biased region" description="Polar residues" evidence="8">
    <location>
        <begin position="1788"/>
        <end position="1806"/>
    </location>
</feature>
<feature type="compositionally biased region" description="Basic and acidic residues" evidence="8">
    <location>
        <begin position="1486"/>
        <end position="1519"/>
    </location>
</feature>
<feature type="region of interest" description="Disordered" evidence="8">
    <location>
        <begin position="2151"/>
        <end position="2231"/>
    </location>
</feature>
<feature type="compositionally biased region" description="Low complexity" evidence="8">
    <location>
        <begin position="1947"/>
        <end position="1974"/>
    </location>
</feature>
<dbReference type="PROSITE" id="PS00229">
    <property type="entry name" value="TAU_MAP_1"/>
    <property type="match status" value="3"/>
</dbReference>
<organism evidence="9 10">
    <name type="scientific">Octodon degus</name>
    <name type="common">Degu</name>
    <name type="synonym">Sciurus degus</name>
    <dbReference type="NCBI Taxonomy" id="10160"/>
    <lineage>
        <taxon>Eukaryota</taxon>
        <taxon>Metazoa</taxon>
        <taxon>Chordata</taxon>
        <taxon>Craniata</taxon>
        <taxon>Vertebrata</taxon>
        <taxon>Euteleostomi</taxon>
        <taxon>Mammalia</taxon>
        <taxon>Eutheria</taxon>
        <taxon>Euarchontoglires</taxon>
        <taxon>Glires</taxon>
        <taxon>Rodentia</taxon>
        <taxon>Hystricomorpha</taxon>
        <taxon>Octodontidae</taxon>
        <taxon>Octodon</taxon>
    </lineage>
</organism>
<feature type="region of interest" description="Disordered" evidence="8">
    <location>
        <begin position="1689"/>
        <end position="2064"/>
    </location>
</feature>
<dbReference type="GO" id="GO:0043005">
    <property type="term" value="C:neuron projection"/>
    <property type="evidence" value="ECO:0007669"/>
    <property type="project" value="TreeGrafter"/>
</dbReference>
<feature type="compositionally biased region" description="Basic and acidic residues" evidence="8">
    <location>
        <begin position="1693"/>
        <end position="1715"/>
    </location>
</feature>
<keyword evidence="6 7" id="KW-0206">Cytoskeleton</keyword>
<dbReference type="InterPro" id="IPR027324">
    <property type="entry name" value="MAP2/MAP4/Tau"/>
</dbReference>
<feature type="compositionally biased region" description="Polar residues" evidence="8">
    <location>
        <begin position="1454"/>
        <end position="1464"/>
    </location>
</feature>
<dbReference type="Pfam" id="PF00418">
    <property type="entry name" value="Tubulin-binding"/>
    <property type="match status" value="4"/>
</dbReference>
<feature type="region of interest" description="Disordered" evidence="8">
    <location>
        <begin position="272"/>
        <end position="301"/>
    </location>
</feature>
<keyword evidence="9" id="KW-1185">Reference proteome</keyword>
<feature type="compositionally biased region" description="Basic and acidic residues" evidence="8">
    <location>
        <begin position="1016"/>
        <end position="1026"/>
    </location>
</feature>
<evidence type="ECO:0000256" key="2">
    <source>
        <dbReference type="ARBA" id="ARBA00022490"/>
    </source>
</evidence>
<sequence length="2231" mass="237305">MADLSLADALTEPPPEIEEEIKRDFMATLEAEAYDDVVGETVGKTDYIPLMDGEEKTGNSESRRKLCTDTNEVEGTPTSKPTMLANGDHEIQGNDTTGSPTEFLDETMAYQEYQNSQNWPEDADFCFQAGQVANPMQTDPFKVPHGDSQADLLFLSSGTTNTPKFMGQNDPQEDHYGMPSCDTFAPATIAPQGWSVAAPNSAQLECFVSPEDIQDLSQPGTELAEMETTSGEEQPLTEALDMMTRQKTTDGVPSRETEAVLAKIMSPATESKVTSAKVTEQPPKSDVTLVKDTQPSTESDMSLDKVMALPIETEAAAMKDAILHTGIDVSKDVVLPAEPEVAPGADIAESTPLVPKDLAAQQTVVPPTDTKITLAKGVMSLSEIEADLDKDSVSFVEVSPAKEMTLSSETEVALARDVALPPEPLVVLVEDVALPLERERTPVKDLAAPLETEMILGKDMAPLQEMEMALSKDRATPQETELALGKDVTLPTDTEVTQVKAMTPLLEKEMASMKDASLTPQTEMALGKDAVLPPGTDVTLVNSVTPAKDVAQPLETEVAPVRKDMEITQSREGLSEDPQLESLRREERSPVPPGLMATEPVKGTGQNYSSAKDEESGLEKSEQQKPLNSQLFEPSSQTSGAPLTQGRQVCRPSDRRAARPRPARVLAELPGGSPPWKTLEPRPGPGPWAESDWVSGSSFCGEPGSQKKSIRTDCLEPQRDLGREAWDIERTPMMLKKKKKKPKQKRYAQPQVGGQWEDSSAEEPKSHSSATGSHEVGVLPSQSAVLDPEYGFVARENMRREHTPGSRAARPGGINFTSESLRAPCPEDPAATAVGTESKLRIKEERKDSSSVPQSQEKLPQHGECKSKPAVLLKTPVEKSQTGSPHGVKGPLTKVPAHTLAAPSEIKPEESVTCSPVLDQNIMGTVLKPSSMKELPNLTATLTHKPIENSLKEGKDESKVTKLQDVKQKEFSEEAREVKESKKEVLSKPKEEISIFAFEQPWGQVLGQAPEQGNEPVKRMTGDGRSKKGRGSSGRVRVGAGKGRAKLEFPLLDGEDGRAVLGPSETVPKTERLTAEDRRAGLGLSTSKLPGTLTGLPEAGLMEEPKELSSLRGGSAIQGLSHLENGSALPQPSDANRIESRASVKNTGVSNQSNQGKWSWVDHESTPWISEKPRKRDNEGKTKKFKNNYPIQIARGENKEEILNSPFVEKGGDNTSNISLQNNELHLIFPKAPDPMLSHTSDVLVEVVDRKGKNVELNSVEPVTLEESKTHTIKEPAARVTDVSAPDQSQVAESFPSVLSEEIKTNVDKGLTAVADKSNSRNNVGKNKKVKNSFPEKHILENKIDAAKMHVAMETSGNHRIEGMGYVDENRNITFTCPSTLSGLISKSATPETVESAPCEKLPPLAPPVVKGKDSLPDTLAKTGQEIAPVPISKLLIQDCGKKDGVLEQERPTDTSAVPSTTNRAGVAPTSAAALDTVNGNADPCCKNKGELDDPVQKEPETDEGRVAGESESGHHDASKCSGQQTAEPAQCHLTGVPADQNLPGEAQGLRAKADWGGFPAHPANPEQAAVRGSVPAQIPDLLGDKAQKLNFCADQNLKDRDSRGSENLEKEIHLTLLPPKGEKDKTKEISLVCKVTELECGSLPTPEVHSSFLCGKVAVPPAGTDAKLVMTASKGLQLPELSDNIVEAPQKMAERSEPKTLAEGRKEDKSRMAEPMKGYMRPTKSRGLTPPLPKSAVQERERPRQTKSSGIARPEEGKVAVSVTGNDISTPPNKELPPSPEKKTKPLANTQPAKTSTSKAKTQLTPVPKQPAPTTSGGSNKKPMSLASGLVPAAPPKRTAAATARTSVLPSRDAKPKHITEVKVPEKQVLPSKPTSAVALRPGSKSTLAAPKATPAAASASASTVPSSRNPQVSVPKRPAAIKAEGRATDAKKTAGKSASADLSRSRSTPTSSGKKTTTPTGAAPSAAGASTRVKPTPLSRPSVPPVDKKPSSSAPKLSRPATTAPAPDLKNIRSKVGSTENIKHQPGGGRAKVEKKTEAAPTARKPEPNAVSKTAGPIASVQKSPAGKVQIVSKKASYSHIQSKCGSKDNIKHVPGGGNVQIQNQKVDISKVSSKCGSKANIKHKPGGGDVKIESQKLNFKEKAQAKVGSLDNVGHLPAGGTVKTEGGGSEALPCPGPPAGEEPAAPESAPDAGAPAPAGGLSGLTTLSGGGDQREAPTLDSQIQETSI</sequence>
<feature type="compositionally biased region" description="Low complexity" evidence="8">
    <location>
        <begin position="2184"/>
        <end position="2210"/>
    </location>
</feature>
<feature type="compositionally biased region" description="Basic and acidic residues" evidence="8">
    <location>
        <begin position="53"/>
        <end position="67"/>
    </location>
</feature>
<dbReference type="OrthoDB" id="9378527at2759"/>
<feature type="region of interest" description="Disordered" evidence="8">
    <location>
        <begin position="551"/>
        <end position="912"/>
    </location>
</feature>
<feature type="compositionally biased region" description="Basic and acidic residues" evidence="8">
    <location>
        <begin position="1160"/>
        <end position="1182"/>
    </location>
</feature>
<feature type="region of interest" description="Disordered" evidence="8">
    <location>
        <begin position="49"/>
        <end position="96"/>
    </location>
</feature>
<feature type="region of interest" description="Disordered" evidence="8">
    <location>
        <begin position="1007"/>
        <end position="1042"/>
    </location>
</feature>
<feature type="compositionally biased region" description="Basic and acidic residues" evidence="8">
    <location>
        <begin position="1068"/>
        <end position="1080"/>
    </location>
</feature>
<evidence type="ECO:0000256" key="8">
    <source>
        <dbReference type="SAM" id="MobiDB-lite"/>
    </source>
</evidence>
<feature type="compositionally biased region" description="Low complexity" evidence="8">
    <location>
        <begin position="1837"/>
        <end position="1847"/>
    </location>
</feature>
<feature type="region of interest" description="Disordered" evidence="8">
    <location>
        <begin position="1553"/>
        <end position="1572"/>
    </location>
</feature>
<dbReference type="InterPro" id="IPR001084">
    <property type="entry name" value="MAP_tubulin-bd_rpt"/>
</dbReference>
<feature type="region of interest" description="Disordered" evidence="8">
    <location>
        <begin position="946"/>
        <end position="986"/>
    </location>
</feature>
<feature type="compositionally biased region" description="Basic residues" evidence="8">
    <location>
        <begin position="735"/>
        <end position="746"/>
    </location>
</feature>
<dbReference type="PROSITE" id="PS51491">
    <property type="entry name" value="TAU_MAP_2"/>
    <property type="match status" value="4"/>
</dbReference>
<keyword evidence="5" id="KW-0677">Repeat</keyword>
<feature type="compositionally biased region" description="Basic and acidic residues" evidence="8">
    <location>
        <begin position="710"/>
        <end position="730"/>
    </location>
</feature>
<dbReference type="GO" id="GO:0008017">
    <property type="term" value="F:microtubule binding"/>
    <property type="evidence" value="ECO:0007669"/>
    <property type="project" value="InterPro"/>
</dbReference>
<dbReference type="InParanoid" id="A0A6P6D8P2"/>
<feature type="compositionally biased region" description="Polar residues" evidence="8">
    <location>
        <begin position="1764"/>
        <end position="1773"/>
    </location>
</feature>
<evidence type="ECO:0000313" key="9">
    <source>
        <dbReference type="Proteomes" id="UP000515203"/>
    </source>
</evidence>
<feature type="compositionally biased region" description="Basic and acidic residues" evidence="8">
    <location>
        <begin position="611"/>
        <end position="623"/>
    </location>
</feature>
<feature type="compositionally biased region" description="Basic and acidic residues" evidence="8">
    <location>
        <begin position="1853"/>
        <end position="1867"/>
    </location>
</feature>
<feature type="compositionally biased region" description="Low complexity" evidence="8">
    <location>
        <begin position="1887"/>
        <end position="1909"/>
    </location>
</feature>
<dbReference type="PANTHER" id="PTHR11501:SF16">
    <property type="entry name" value="MICROTUBULE-ASSOCIATED PROTEIN 4"/>
    <property type="match status" value="1"/>
</dbReference>
<comment type="subcellular location">
    <subcellularLocation>
        <location evidence="1 7">Cytoplasm</location>
        <location evidence="1 7">Cytoskeleton</location>
    </subcellularLocation>
</comment>
<evidence type="ECO:0000256" key="1">
    <source>
        <dbReference type="ARBA" id="ARBA00004245"/>
    </source>
</evidence>
<feature type="compositionally biased region" description="Basic and acidic residues" evidence="8">
    <location>
        <begin position="838"/>
        <end position="849"/>
    </location>
</feature>
<evidence type="ECO:0000313" key="10">
    <source>
        <dbReference type="RefSeq" id="XP_023556461.1"/>
    </source>
</evidence>
<keyword evidence="2 7" id="KW-0963">Cytoplasm</keyword>
<protein>
    <recommendedName>
        <fullName evidence="7">Microtubule-associated protein</fullName>
    </recommendedName>
</protein>
<dbReference type="GO" id="GO:0031175">
    <property type="term" value="P:neuron projection development"/>
    <property type="evidence" value="ECO:0007669"/>
    <property type="project" value="TreeGrafter"/>
</dbReference>
<dbReference type="FunCoup" id="A0A6P6D8P2">
    <property type="interactions" value="1414"/>
</dbReference>
<dbReference type="GO" id="GO:0005874">
    <property type="term" value="C:microtubule"/>
    <property type="evidence" value="ECO:0007669"/>
    <property type="project" value="UniProtKB-KW"/>
</dbReference>
<evidence type="ECO:0000256" key="6">
    <source>
        <dbReference type="ARBA" id="ARBA00023212"/>
    </source>
</evidence>
<accession>A0A6P6D8P2</accession>
<dbReference type="GeneID" id="101584468"/>
<dbReference type="Proteomes" id="UP000515203">
    <property type="component" value="Unplaced"/>
</dbReference>
<dbReference type="RefSeq" id="XP_023556461.1">
    <property type="nucleotide sequence ID" value="XM_023700693.1"/>
</dbReference>
<feature type="region of interest" description="Disordered" evidence="8">
    <location>
        <begin position="1055"/>
        <end position="1184"/>
    </location>
</feature>
<evidence type="ECO:0000256" key="7">
    <source>
        <dbReference type="RuleBase" id="RU000686"/>
    </source>
</evidence>
<name>A0A6P6D8P2_OCTDE</name>
<feature type="compositionally biased region" description="Polar residues" evidence="8">
    <location>
        <begin position="1143"/>
        <end position="1157"/>
    </location>
</feature>
<feature type="compositionally biased region" description="Polar residues" evidence="8">
    <location>
        <begin position="2222"/>
        <end position="2231"/>
    </location>
</feature>
<evidence type="ECO:0000256" key="3">
    <source>
        <dbReference type="ARBA" id="ARBA00022553"/>
    </source>
</evidence>